<sequence>MNLKFRVQAKIKKPIEEVFDAVYNPKKLSRYFTTGGASGPLDEGTEVMWDFHDYPGTFSVYVKQTIKNQKIVFEWASAVESNRLTVEIDFEQLGDDMTLVTISEAGWINEDQPSLDESYSNCQGWTQMVCCLKVYLEYNKNLREFFY</sequence>
<keyword evidence="4" id="KW-1185">Reference proteome</keyword>
<proteinExistence type="inferred from homology"/>
<evidence type="ECO:0000256" key="1">
    <source>
        <dbReference type="ARBA" id="ARBA00006817"/>
    </source>
</evidence>
<feature type="domain" description="Activator of Hsp90 ATPase homologue 1/2-like C-terminal" evidence="2">
    <location>
        <begin position="14"/>
        <end position="137"/>
    </location>
</feature>
<dbReference type="CDD" id="cd08901">
    <property type="entry name" value="SRPBCC_CalC_Aha1-like_8"/>
    <property type="match status" value="1"/>
</dbReference>
<dbReference type="InterPro" id="IPR013538">
    <property type="entry name" value="ASHA1/2-like_C"/>
</dbReference>
<dbReference type="InterPro" id="IPR023393">
    <property type="entry name" value="START-like_dom_sf"/>
</dbReference>
<dbReference type="EMBL" id="CP012850">
    <property type="protein sequence ID" value="ALI35189.1"/>
    <property type="molecule type" value="Genomic_DNA"/>
</dbReference>
<dbReference type="KEGG" id="taa:NMY3_00984"/>
<dbReference type="Proteomes" id="UP000058925">
    <property type="component" value="Chromosome"/>
</dbReference>
<dbReference type="GeneID" id="60421111"/>
<dbReference type="OrthoDB" id="8815at2157"/>
<dbReference type="Gene3D" id="3.30.530.20">
    <property type="match status" value="1"/>
</dbReference>
<evidence type="ECO:0000313" key="3">
    <source>
        <dbReference type="EMBL" id="ALI35189.1"/>
    </source>
</evidence>
<organism evidence="3 4">
    <name type="scientific">Candidatus Nitrosocosmicus oleophilus</name>
    <dbReference type="NCBI Taxonomy" id="1353260"/>
    <lineage>
        <taxon>Archaea</taxon>
        <taxon>Nitrososphaerota</taxon>
        <taxon>Nitrososphaeria</taxon>
        <taxon>Nitrososphaerales</taxon>
        <taxon>Nitrososphaeraceae</taxon>
        <taxon>Candidatus Nitrosocosmicus</taxon>
    </lineage>
</organism>
<comment type="similarity">
    <text evidence="1">Belongs to the AHA1 family.</text>
</comment>
<evidence type="ECO:0000259" key="2">
    <source>
        <dbReference type="Pfam" id="PF08327"/>
    </source>
</evidence>
<evidence type="ECO:0000313" key="4">
    <source>
        <dbReference type="Proteomes" id="UP000058925"/>
    </source>
</evidence>
<reference evidence="4" key="1">
    <citation type="submission" date="2015-10" db="EMBL/GenBank/DDBJ databases">
        <title>Niche specialization of a soil ammonia-oxidizing archaeon, Candidatus Nitrosocosmicus oleophilus.</title>
        <authorList>
            <person name="Jung M.-Y."/>
            <person name="Rhee S.-K."/>
        </authorList>
    </citation>
    <scope>NUCLEOTIDE SEQUENCE [LARGE SCALE GENOMIC DNA]</scope>
    <source>
        <strain evidence="4">MY3</strain>
    </source>
</reference>
<dbReference type="RefSeq" id="WP_196817715.1">
    <property type="nucleotide sequence ID" value="NZ_CP012850.1"/>
</dbReference>
<dbReference type="SUPFAM" id="SSF55961">
    <property type="entry name" value="Bet v1-like"/>
    <property type="match status" value="1"/>
</dbReference>
<dbReference type="Pfam" id="PF08327">
    <property type="entry name" value="AHSA1"/>
    <property type="match status" value="1"/>
</dbReference>
<name>A0A654LY34_9ARCH</name>
<accession>A0A654LY34</accession>
<protein>
    <recommendedName>
        <fullName evidence="2">Activator of Hsp90 ATPase homologue 1/2-like C-terminal domain-containing protein</fullName>
    </recommendedName>
</protein>
<gene>
    <name evidence="3" type="ORF">NMY3_00984</name>
</gene>
<dbReference type="AlphaFoldDB" id="A0A654LY34"/>